<dbReference type="InterPro" id="IPR013783">
    <property type="entry name" value="Ig-like_fold"/>
</dbReference>
<dbReference type="SUPFAM" id="SSF49265">
    <property type="entry name" value="Fibronectin type III"/>
    <property type="match status" value="1"/>
</dbReference>
<protein>
    <recommendedName>
        <fullName evidence="2">Fibronectin type-III domain-containing protein</fullName>
    </recommendedName>
</protein>
<accession>X1DBM9</accession>
<reference evidence="1" key="1">
    <citation type="journal article" date="2014" name="Front. Microbiol.">
        <title>High frequency of phylogenetically diverse reductive dehalogenase-homologous genes in deep subseafloor sedimentary metagenomes.</title>
        <authorList>
            <person name="Kawai M."/>
            <person name="Futagami T."/>
            <person name="Toyoda A."/>
            <person name="Takaki Y."/>
            <person name="Nishi S."/>
            <person name="Hori S."/>
            <person name="Arai W."/>
            <person name="Tsubouchi T."/>
            <person name="Morono Y."/>
            <person name="Uchiyama I."/>
            <person name="Ito T."/>
            <person name="Fujiyama A."/>
            <person name="Inagaki F."/>
            <person name="Takami H."/>
        </authorList>
    </citation>
    <scope>NUCLEOTIDE SEQUENCE</scope>
    <source>
        <strain evidence="1">Expedition CK06-06</strain>
    </source>
</reference>
<name>X1DBM9_9ZZZZ</name>
<dbReference type="InterPro" id="IPR036116">
    <property type="entry name" value="FN3_sf"/>
</dbReference>
<proteinExistence type="predicted"/>
<evidence type="ECO:0008006" key="2">
    <source>
        <dbReference type="Google" id="ProtNLM"/>
    </source>
</evidence>
<organism evidence="1">
    <name type="scientific">marine sediment metagenome</name>
    <dbReference type="NCBI Taxonomy" id="412755"/>
    <lineage>
        <taxon>unclassified sequences</taxon>
        <taxon>metagenomes</taxon>
        <taxon>ecological metagenomes</taxon>
    </lineage>
</organism>
<dbReference type="EMBL" id="BART01038474">
    <property type="protein sequence ID" value="GAH05725.1"/>
    <property type="molecule type" value="Genomic_DNA"/>
</dbReference>
<dbReference type="Gene3D" id="2.60.40.10">
    <property type="entry name" value="Immunoglobulins"/>
    <property type="match status" value="1"/>
</dbReference>
<comment type="caution">
    <text evidence="1">The sequence shown here is derived from an EMBL/GenBank/DDBJ whole genome shotgun (WGS) entry which is preliminary data.</text>
</comment>
<feature type="non-terminal residue" evidence="1">
    <location>
        <position position="90"/>
    </location>
</feature>
<gene>
    <name evidence="1" type="ORF">S01H4_63787</name>
</gene>
<sequence length="90" mass="9761">MGWSCSDPEGDAITYDVYLDANNGTTLVSEGQTDMVYSPIGLSYGTTYYWKIVAKDANDNESTSEVWNFTVIDNLAPNTPTSPIPSNGVI</sequence>
<dbReference type="AlphaFoldDB" id="X1DBM9"/>
<evidence type="ECO:0000313" key="1">
    <source>
        <dbReference type="EMBL" id="GAH05725.1"/>
    </source>
</evidence>